<dbReference type="Pfam" id="PF01019">
    <property type="entry name" value="G_glu_transpept"/>
    <property type="match status" value="1"/>
</dbReference>
<dbReference type="InterPro" id="IPR043137">
    <property type="entry name" value="GGT_ssub_C"/>
</dbReference>
<dbReference type="Gene3D" id="3.60.20.40">
    <property type="match status" value="1"/>
</dbReference>
<keyword evidence="1" id="KW-0614">Plasmid</keyword>
<dbReference type="KEGG" id="maqu:Maq22A_1p30890"/>
<dbReference type="AlphaFoldDB" id="A0A0C6F6W2"/>
<sequence length="615" mass="65914">MSFVTPDPFTTRPEIDGTFGVVASTHWIATAVGMGVLERGGNAFDAGVATAFVLQVVEPHLNGPGGDVPVILHDVRVGRPQVVCGQGPAPQAATIARLRDDLGLDLVPGTGLLAPCVPGSFDAYMLILRDHGTWRLADVLEAAIGYARDGYPLVERVSATIATVEGLFREHWPSSAATYLKDGGVPAPGSLFTNPALAETYARIVRESASGTREEEIERARRIWSQGFVAEAIDAFCRTQAVMDVTGRAHKGLLTGADMAAWQASVEEPISYEYGRYTVLKAGPWTQGLATLQQLALLKGFSLDGLDPAGPDFIHLQVECAKLAFADRDTFYGDPAFVGVPVETLLSDSYNAERRRLVGETASLEQRPGTIPGYGKALDARVSEGARTAVGASGAGEPTVGKIEATKIRATVPPDDARAGVVRGDTVHFDIIDRHGNMMTATPSGGWLQSSPVIPALGFCLGTRAQMFVLDEDHPAALAPGKRPRSTLSPTMALRDGQPYLAWGSPGGDQQDQWIPQFFLRHVHAGMNLQESIDAPAWHTEHFPSSFWPRTARPGVVVVEDRIAPETIAELRRRGHIVEVGSNWSEGRLTAASRDGRRLRAAANPRGMQAYAAGR</sequence>
<organism evidence="1 2">
    <name type="scientific">Methylobacterium aquaticum</name>
    <dbReference type="NCBI Taxonomy" id="270351"/>
    <lineage>
        <taxon>Bacteria</taxon>
        <taxon>Pseudomonadati</taxon>
        <taxon>Pseudomonadota</taxon>
        <taxon>Alphaproteobacteria</taxon>
        <taxon>Hyphomicrobiales</taxon>
        <taxon>Methylobacteriaceae</taxon>
        <taxon>Methylobacterium</taxon>
    </lineage>
</organism>
<keyword evidence="1" id="KW-0808">Transferase</keyword>
<dbReference type="PRINTS" id="PR01210">
    <property type="entry name" value="GGTRANSPTASE"/>
</dbReference>
<dbReference type="RefSeq" id="WP_060849766.1">
    <property type="nucleotide sequence ID" value="NZ_AP014705.1"/>
</dbReference>
<gene>
    <name evidence="1" type="primary">ggt</name>
    <name evidence="1" type="ORF">Maq22A_1p30890</name>
</gene>
<dbReference type="InterPro" id="IPR029055">
    <property type="entry name" value="Ntn_hydrolases_N"/>
</dbReference>
<dbReference type="PANTHER" id="PTHR43881">
    <property type="entry name" value="GAMMA-GLUTAMYLTRANSPEPTIDASE (AFU_ORTHOLOGUE AFUA_4G13580)"/>
    <property type="match status" value="1"/>
</dbReference>
<reference evidence="2" key="2">
    <citation type="submission" date="2015-01" db="EMBL/GenBank/DDBJ databases">
        <title>Complete genome sequence of Methylobacterium aquaticum strain 22A.</title>
        <authorList>
            <person name="Tani A."/>
            <person name="Ogura Y."/>
            <person name="Hayashi T."/>
        </authorList>
    </citation>
    <scope>NUCLEOTIDE SEQUENCE [LARGE SCALE GENOMIC DNA]</scope>
    <source>
        <strain evidence="2">MA-22A</strain>
        <plasmid evidence="2">Plasmid pMaq22A_1p DNA</plasmid>
    </source>
</reference>
<dbReference type="Proteomes" id="UP000061432">
    <property type="component" value="Plasmid pMaq22A_1p"/>
</dbReference>
<name>A0A0C6F6W2_9HYPH</name>
<proteinExistence type="predicted"/>
<accession>A0A0C6F6W2</accession>
<reference evidence="1 2" key="1">
    <citation type="journal article" date="2015" name="Genome Announc.">
        <title>Complete Genome Sequence of Methylobacterium aquaticum Strain 22A, Isolated from Racomitrium japonicum Moss.</title>
        <authorList>
            <person name="Tani A."/>
            <person name="Ogura Y."/>
            <person name="Hayashi T."/>
            <person name="Kimbara K."/>
        </authorList>
    </citation>
    <scope>NUCLEOTIDE SEQUENCE [LARGE SCALE GENOMIC DNA]</scope>
    <source>
        <strain evidence="1 2">MA-22A</strain>
        <plasmid evidence="2">Plasmid pMaq22A_1p DNA</plasmid>
    </source>
</reference>
<protein>
    <submittedName>
        <fullName evidence="1">Gamma-glutamyltransferase</fullName>
    </submittedName>
</protein>
<evidence type="ECO:0000313" key="2">
    <source>
        <dbReference type="Proteomes" id="UP000061432"/>
    </source>
</evidence>
<dbReference type="SUPFAM" id="SSF56235">
    <property type="entry name" value="N-terminal nucleophile aminohydrolases (Ntn hydrolases)"/>
    <property type="match status" value="1"/>
</dbReference>
<dbReference type="PATRIC" id="fig|270351.10.peg.5492"/>
<geneLocation type="plasmid" evidence="2">
    <name>pMaq22A_1p DNA</name>
</geneLocation>
<dbReference type="OrthoDB" id="9781342at2"/>
<evidence type="ECO:0000313" key="1">
    <source>
        <dbReference type="EMBL" id="BAQ48526.1"/>
    </source>
</evidence>
<dbReference type="InterPro" id="IPR043138">
    <property type="entry name" value="GGT_lsub"/>
</dbReference>
<dbReference type="InterPro" id="IPR052896">
    <property type="entry name" value="GGT-like_enzyme"/>
</dbReference>
<dbReference type="PANTHER" id="PTHR43881:SF1">
    <property type="entry name" value="GAMMA-GLUTAMYLTRANSPEPTIDASE (AFU_ORTHOLOGUE AFUA_4G13580)"/>
    <property type="match status" value="1"/>
</dbReference>
<dbReference type="Gene3D" id="1.10.246.130">
    <property type="match status" value="1"/>
</dbReference>
<dbReference type="EMBL" id="AP014705">
    <property type="protein sequence ID" value="BAQ48526.1"/>
    <property type="molecule type" value="Genomic_DNA"/>
</dbReference>
<dbReference type="GO" id="GO:0016740">
    <property type="term" value="F:transferase activity"/>
    <property type="evidence" value="ECO:0007669"/>
    <property type="project" value="UniProtKB-KW"/>
</dbReference>